<gene>
    <name evidence="2" type="ORF">HARCEL1_06070</name>
</gene>
<protein>
    <recommendedName>
        <fullName evidence="1">UPF0215 protein HARCEL1_06070</fullName>
    </recommendedName>
</protein>
<name>A0A2R4X0I6_9EURY</name>
<evidence type="ECO:0000256" key="1">
    <source>
        <dbReference type="HAMAP-Rule" id="MF_00582"/>
    </source>
</evidence>
<dbReference type="Gene3D" id="3.30.2170.10">
    <property type="entry name" value="archaeoglobus fulgidus dsm 4304 superfamily"/>
    <property type="match status" value="1"/>
</dbReference>
<reference evidence="2 3" key="1">
    <citation type="submission" date="2018-04" db="EMBL/GenBank/DDBJ databases">
        <title>Halococcoides cellulosivorans gen. nov., sp. nov., an extremely halophilic cellulose-utilizing haloarchaeon from hypersaline lakes.</title>
        <authorList>
            <person name="Sorokin D.Y."/>
            <person name="Toshchakov S.V."/>
            <person name="Samarov N.I."/>
            <person name="Korzhenkov A."/>
            <person name="Kublanov I.V."/>
        </authorList>
    </citation>
    <scope>NUCLEOTIDE SEQUENCE [LARGE SCALE GENOMIC DNA]</scope>
    <source>
        <strain evidence="2 3">HArcel1</strain>
    </source>
</reference>
<dbReference type="Pfam" id="PF01949">
    <property type="entry name" value="Endo_dU"/>
    <property type="match status" value="1"/>
</dbReference>
<accession>A0A2R4X0I6</accession>
<dbReference type="RefSeq" id="WP_108381666.1">
    <property type="nucleotide sequence ID" value="NZ_CP028858.1"/>
</dbReference>
<dbReference type="InterPro" id="IPR002802">
    <property type="entry name" value="Endo_dU"/>
</dbReference>
<organism evidence="2 3">
    <name type="scientific">Halococcoides cellulosivorans</name>
    <dbReference type="NCBI Taxonomy" id="1679096"/>
    <lineage>
        <taxon>Archaea</taxon>
        <taxon>Methanobacteriati</taxon>
        <taxon>Methanobacteriota</taxon>
        <taxon>Stenosarchaea group</taxon>
        <taxon>Halobacteria</taxon>
        <taxon>Halobacteriales</taxon>
        <taxon>Haloarculaceae</taxon>
        <taxon>Halococcoides</taxon>
    </lineage>
</organism>
<evidence type="ECO:0000313" key="3">
    <source>
        <dbReference type="Proteomes" id="UP000244727"/>
    </source>
</evidence>
<dbReference type="AlphaFoldDB" id="A0A2R4X0I6"/>
<dbReference type="HAMAP" id="MF_00582">
    <property type="entry name" value="UPF0215"/>
    <property type="match status" value="1"/>
</dbReference>
<dbReference type="EMBL" id="CP028858">
    <property type="protein sequence ID" value="AWB27297.1"/>
    <property type="molecule type" value="Genomic_DNA"/>
</dbReference>
<sequence>MKSGARVLGIAASDADRTSTIAGAVVRIDRVVDGVTLGTISVGGRDATASVQSVIDRADRPDVAAVLIAGIAPAWFNVIDLHALDAPGPVISVSFEASPGLDTAIEREFEGSAREWRLATYRRQPERHAVSVDGETLYVRSVDASPDRARVIVRETTPEGGRPEPLRVARLIARAAAERRRSEDS</sequence>
<proteinExistence type="inferred from homology"/>
<evidence type="ECO:0000313" key="2">
    <source>
        <dbReference type="EMBL" id="AWB27297.1"/>
    </source>
</evidence>
<comment type="similarity">
    <text evidence="1">Belongs to the UPF0215 family.</text>
</comment>
<dbReference type="GeneID" id="36512055"/>
<dbReference type="Proteomes" id="UP000244727">
    <property type="component" value="Chromosome"/>
</dbReference>
<dbReference type="PANTHER" id="PTHR39518">
    <property type="entry name" value="UPF0215 PROTEIN MJ1150"/>
    <property type="match status" value="1"/>
</dbReference>
<keyword evidence="3" id="KW-1185">Reference proteome</keyword>
<dbReference type="KEGG" id="harc:HARCEL1_06070"/>
<dbReference type="PANTHER" id="PTHR39518:SF2">
    <property type="entry name" value="UPF0215 PROTEIN MJ1150"/>
    <property type="match status" value="1"/>
</dbReference>